<feature type="signal peptide" evidence="1">
    <location>
        <begin position="1"/>
        <end position="29"/>
    </location>
</feature>
<dbReference type="RefSeq" id="WP_205422825.1">
    <property type="nucleotide sequence ID" value="NZ_QRAN01000044.1"/>
</dbReference>
<evidence type="ECO:0000256" key="1">
    <source>
        <dbReference type="SAM" id="SignalP"/>
    </source>
</evidence>
<feature type="chain" id="PRO_5018062101" description="TonB-dependent receptor" evidence="1">
    <location>
        <begin position="30"/>
        <end position="79"/>
    </location>
</feature>
<dbReference type="Proteomes" id="UP000265509">
    <property type="component" value="Unassembled WGS sequence"/>
</dbReference>
<organism evidence="2 3">
    <name type="scientific">Seongchinamella sediminis</name>
    <dbReference type="NCBI Taxonomy" id="2283635"/>
    <lineage>
        <taxon>Bacteria</taxon>
        <taxon>Pseudomonadati</taxon>
        <taxon>Pseudomonadota</taxon>
        <taxon>Gammaproteobacteria</taxon>
        <taxon>Cellvibrionales</taxon>
        <taxon>Halieaceae</taxon>
        <taxon>Seongchinamella</taxon>
    </lineage>
</organism>
<gene>
    <name evidence="2" type="ORF">DWB85_19095</name>
</gene>
<dbReference type="Gene3D" id="2.170.130.10">
    <property type="entry name" value="TonB-dependent receptor, plug domain"/>
    <property type="match status" value="1"/>
</dbReference>
<protein>
    <recommendedName>
        <fullName evidence="4">TonB-dependent receptor</fullName>
    </recommendedName>
</protein>
<keyword evidence="3" id="KW-1185">Reference proteome</keyword>
<dbReference type="SUPFAM" id="SSF56935">
    <property type="entry name" value="Porins"/>
    <property type="match status" value="1"/>
</dbReference>
<dbReference type="InterPro" id="IPR037066">
    <property type="entry name" value="Plug_dom_sf"/>
</dbReference>
<reference evidence="2 3" key="1">
    <citation type="submission" date="2018-07" db="EMBL/GenBank/DDBJ databases">
        <title>Halioglobus sp. genome submission.</title>
        <authorList>
            <person name="Ye M.-Q."/>
            <person name="Du Z.-J."/>
        </authorList>
    </citation>
    <scope>NUCLEOTIDE SEQUENCE [LARGE SCALE GENOMIC DNA]</scope>
    <source>
        <strain evidence="2 3">U0301</strain>
    </source>
</reference>
<evidence type="ECO:0008006" key="4">
    <source>
        <dbReference type="Google" id="ProtNLM"/>
    </source>
</evidence>
<dbReference type="EMBL" id="QRAN01000044">
    <property type="protein sequence ID" value="RLQ20173.1"/>
    <property type="molecule type" value="Genomic_DNA"/>
</dbReference>
<dbReference type="AlphaFoldDB" id="A0A3L7DV39"/>
<evidence type="ECO:0000313" key="3">
    <source>
        <dbReference type="Proteomes" id="UP000265509"/>
    </source>
</evidence>
<proteinExistence type="predicted"/>
<accession>A0A3L7DV39</accession>
<feature type="non-terminal residue" evidence="2">
    <location>
        <position position="79"/>
    </location>
</feature>
<sequence>MKRNHINVLSQATLAAVVSLGAGTPAAQAQQSGARGSSALLEEVIVTARKREEGSQDVPMSISAFNANQIEALKVRDLT</sequence>
<evidence type="ECO:0000313" key="2">
    <source>
        <dbReference type="EMBL" id="RLQ20173.1"/>
    </source>
</evidence>
<comment type="caution">
    <text evidence="2">The sequence shown here is derived from an EMBL/GenBank/DDBJ whole genome shotgun (WGS) entry which is preliminary data.</text>
</comment>
<name>A0A3L7DV39_9GAMM</name>
<keyword evidence="1" id="KW-0732">Signal</keyword>